<name>A0A411HM74_9GAMM</name>
<evidence type="ECO:0000256" key="5">
    <source>
        <dbReference type="HAMAP-Rule" id="MF_01334"/>
    </source>
</evidence>
<comment type="similarity">
    <text evidence="5">Belongs to the bacterial ribosomal protein bL25 family. CTC subfamily.</text>
</comment>
<evidence type="ECO:0000256" key="3">
    <source>
        <dbReference type="ARBA" id="ARBA00022980"/>
    </source>
</evidence>
<gene>
    <name evidence="5" type="primary">rplY</name>
    <name evidence="5" type="synonym">ctc</name>
    <name evidence="9" type="ORF">ELE36_15160</name>
</gene>
<dbReference type="InterPro" id="IPR020056">
    <property type="entry name" value="Rbsml_bL25/Gln-tRNA_synth_N"/>
</dbReference>
<dbReference type="FunFam" id="2.40.240.10:FF:000002">
    <property type="entry name" value="50S ribosomal protein L25"/>
    <property type="match status" value="1"/>
</dbReference>
<organism evidence="9 10">
    <name type="scientific">Pseudolysobacter antarcticus</name>
    <dbReference type="NCBI Taxonomy" id="2511995"/>
    <lineage>
        <taxon>Bacteria</taxon>
        <taxon>Pseudomonadati</taxon>
        <taxon>Pseudomonadota</taxon>
        <taxon>Gammaproteobacteria</taxon>
        <taxon>Lysobacterales</taxon>
        <taxon>Rhodanobacteraceae</taxon>
        <taxon>Pseudolysobacter</taxon>
    </lineage>
</organism>
<keyword evidence="3 5" id="KW-0689">Ribosomal protein</keyword>
<evidence type="ECO:0000256" key="4">
    <source>
        <dbReference type="ARBA" id="ARBA00023274"/>
    </source>
</evidence>
<keyword evidence="1 5" id="KW-0699">rRNA-binding</keyword>
<feature type="region of interest" description="Disordered" evidence="6">
    <location>
        <begin position="182"/>
        <end position="238"/>
    </location>
</feature>
<proteinExistence type="inferred from homology"/>
<dbReference type="NCBIfam" id="NF004612">
    <property type="entry name" value="PRK05943.1"/>
    <property type="match status" value="1"/>
</dbReference>
<dbReference type="InterPro" id="IPR037121">
    <property type="entry name" value="Ribosomal_bL25_C"/>
</dbReference>
<dbReference type="GO" id="GO:0003735">
    <property type="term" value="F:structural constituent of ribosome"/>
    <property type="evidence" value="ECO:0007669"/>
    <property type="project" value="InterPro"/>
</dbReference>
<comment type="subunit">
    <text evidence="5">Part of the 50S ribosomal subunit; part of the 5S rRNA/L5/L18/L25 subcomplex. Contacts the 5S rRNA. Binds to the 5S rRNA independently of L5 and L18.</text>
</comment>
<feature type="compositionally biased region" description="Low complexity" evidence="6">
    <location>
        <begin position="201"/>
        <end position="238"/>
    </location>
</feature>
<dbReference type="InterPro" id="IPR029751">
    <property type="entry name" value="Ribosomal_L25_dom"/>
</dbReference>
<feature type="domain" description="Large ribosomal subunit protein bL25 L25" evidence="7">
    <location>
        <begin position="7"/>
        <end position="94"/>
    </location>
</feature>
<evidence type="ECO:0000256" key="1">
    <source>
        <dbReference type="ARBA" id="ARBA00022730"/>
    </source>
</evidence>
<dbReference type="SUPFAM" id="SSF50715">
    <property type="entry name" value="Ribosomal protein L25-like"/>
    <property type="match status" value="1"/>
</dbReference>
<evidence type="ECO:0000313" key="10">
    <source>
        <dbReference type="Proteomes" id="UP000291562"/>
    </source>
</evidence>
<dbReference type="HAMAP" id="MF_01334">
    <property type="entry name" value="Ribosomal_bL25_CTC"/>
    <property type="match status" value="1"/>
</dbReference>
<dbReference type="EMBL" id="CP035704">
    <property type="protein sequence ID" value="QBB71588.1"/>
    <property type="molecule type" value="Genomic_DNA"/>
</dbReference>
<accession>A0A411HM74</accession>
<feature type="domain" description="Large ribosomal subunit protein bL25 beta" evidence="8">
    <location>
        <begin position="103"/>
        <end position="192"/>
    </location>
</feature>
<evidence type="ECO:0000256" key="2">
    <source>
        <dbReference type="ARBA" id="ARBA00022884"/>
    </source>
</evidence>
<evidence type="ECO:0000313" key="9">
    <source>
        <dbReference type="EMBL" id="QBB71588.1"/>
    </source>
</evidence>
<dbReference type="GO" id="GO:0006412">
    <property type="term" value="P:translation"/>
    <property type="evidence" value="ECO:0007669"/>
    <property type="project" value="UniProtKB-UniRule"/>
</dbReference>
<keyword evidence="4 5" id="KW-0687">Ribonucleoprotein</keyword>
<dbReference type="InterPro" id="IPR001021">
    <property type="entry name" value="Ribosomal_bL25_long"/>
</dbReference>
<evidence type="ECO:0000259" key="8">
    <source>
        <dbReference type="Pfam" id="PF14693"/>
    </source>
</evidence>
<dbReference type="PANTHER" id="PTHR33284">
    <property type="entry name" value="RIBOSOMAL PROTEIN L25/GLN-TRNA SYNTHETASE, ANTI-CODON-BINDING DOMAIN-CONTAINING PROTEIN"/>
    <property type="match status" value="1"/>
</dbReference>
<reference evidence="9 10" key="1">
    <citation type="submission" date="2019-01" db="EMBL/GenBank/DDBJ databases">
        <title>Pseudolysobacter antarctica gen. nov., sp. nov., isolated from Fildes Peninsula, Antarctica.</title>
        <authorList>
            <person name="Wei Z."/>
            <person name="Peng F."/>
        </authorList>
    </citation>
    <scope>NUCLEOTIDE SEQUENCE [LARGE SCALE GENOMIC DNA]</scope>
    <source>
        <strain evidence="9 10">AQ6-296</strain>
    </source>
</reference>
<dbReference type="GO" id="GO:0008097">
    <property type="term" value="F:5S rRNA binding"/>
    <property type="evidence" value="ECO:0007669"/>
    <property type="project" value="InterPro"/>
</dbReference>
<dbReference type="Gene3D" id="2.170.120.20">
    <property type="entry name" value="Ribosomal protein L25, beta domain"/>
    <property type="match status" value="1"/>
</dbReference>
<dbReference type="InterPro" id="IPR020930">
    <property type="entry name" value="Ribosomal_uL5_bac-type"/>
</dbReference>
<dbReference type="KEGG" id="xbc:ELE36_15160"/>
<dbReference type="CDD" id="cd00495">
    <property type="entry name" value="Ribosomal_L25_TL5_CTC"/>
    <property type="match status" value="1"/>
</dbReference>
<dbReference type="OrthoDB" id="9806411at2"/>
<dbReference type="InterPro" id="IPR020057">
    <property type="entry name" value="Ribosomal_bL25_b-dom"/>
</dbReference>
<protein>
    <recommendedName>
        <fullName evidence="5">Large ribosomal subunit protein bL25</fullName>
    </recommendedName>
    <alternativeName>
        <fullName evidence="5">General stress protein CTC</fullName>
    </alternativeName>
</protein>
<dbReference type="Gene3D" id="2.40.240.10">
    <property type="entry name" value="Ribosomal Protein L25, Chain P"/>
    <property type="match status" value="1"/>
</dbReference>
<dbReference type="NCBIfam" id="NF004130">
    <property type="entry name" value="PRK05618.1-5"/>
    <property type="match status" value="1"/>
</dbReference>
<dbReference type="NCBIfam" id="TIGR00731">
    <property type="entry name" value="bL25_bact_ctc"/>
    <property type="match status" value="1"/>
</dbReference>
<dbReference type="PANTHER" id="PTHR33284:SF1">
    <property type="entry name" value="RIBOSOMAL PROTEIN L25_GLN-TRNA SYNTHETASE, ANTI-CODON-BINDING DOMAIN-CONTAINING PROTEIN"/>
    <property type="match status" value="1"/>
</dbReference>
<keyword evidence="10" id="KW-1185">Reference proteome</keyword>
<sequence>MATNHKISVELRTDAGKGASRRLRRTGKVPAVVYGGDLEAKAIQLDHNAIYLLSHKEWFYSAILDLSLDGDVQAVLLRDMQRHPFKPQILHMDFQRVDINKPIRVRVSLHFLNQETSPAGKKSGVVISHAQTEVEVLCLPKDLPEFIAVDLGALEVGQIVHLSELILPEGVEIPELRFGKEHDQPVVTAAEARGGGEPEPEAAAAAAPAAGKAAPKAAPAGKAAPAAKAAAPAAPKKK</sequence>
<dbReference type="NCBIfam" id="NF004128">
    <property type="entry name" value="PRK05618.1-2"/>
    <property type="match status" value="1"/>
</dbReference>
<dbReference type="InterPro" id="IPR020055">
    <property type="entry name" value="Ribosomal_bL25_short"/>
</dbReference>
<dbReference type="Pfam" id="PF01386">
    <property type="entry name" value="Ribosomal_L25p"/>
    <property type="match status" value="1"/>
</dbReference>
<evidence type="ECO:0000256" key="6">
    <source>
        <dbReference type="SAM" id="MobiDB-lite"/>
    </source>
</evidence>
<keyword evidence="2 5" id="KW-0694">RNA-binding</keyword>
<evidence type="ECO:0000259" key="7">
    <source>
        <dbReference type="Pfam" id="PF01386"/>
    </source>
</evidence>
<dbReference type="AlphaFoldDB" id="A0A411HM74"/>
<comment type="function">
    <text evidence="5">This is one of the proteins that binds to the 5S RNA in the ribosome where it forms part of the central protuberance.</text>
</comment>
<dbReference type="RefSeq" id="WP_129834737.1">
    <property type="nucleotide sequence ID" value="NZ_CP035704.1"/>
</dbReference>
<dbReference type="GO" id="GO:0022625">
    <property type="term" value="C:cytosolic large ribosomal subunit"/>
    <property type="evidence" value="ECO:0007669"/>
    <property type="project" value="TreeGrafter"/>
</dbReference>
<dbReference type="HAMAP" id="MF_01336">
    <property type="entry name" value="Ribosomal_bL25"/>
    <property type="match status" value="1"/>
</dbReference>
<dbReference type="Proteomes" id="UP000291562">
    <property type="component" value="Chromosome"/>
</dbReference>
<dbReference type="Pfam" id="PF14693">
    <property type="entry name" value="Ribosomal_TL5_C"/>
    <property type="match status" value="1"/>
</dbReference>
<dbReference type="InterPro" id="IPR011035">
    <property type="entry name" value="Ribosomal_bL25/Gln-tRNA_synth"/>
</dbReference>